<keyword evidence="2" id="KW-0472">Membrane</keyword>
<dbReference type="EMBL" id="BEGY01000044">
    <property type="protein sequence ID" value="GAX79609.1"/>
    <property type="molecule type" value="Genomic_DNA"/>
</dbReference>
<evidence type="ECO:0000313" key="3">
    <source>
        <dbReference type="EMBL" id="GAX79609.1"/>
    </source>
</evidence>
<protein>
    <submittedName>
        <fullName evidence="3">Uncharacterized protein</fullName>
    </submittedName>
</protein>
<feature type="compositionally biased region" description="Basic and acidic residues" evidence="1">
    <location>
        <begin position="318"/>
        <end position="328"/>
    </location>
</feature>
<gene>
    <name evidence="3" type="ORF">CEUSTIGMA_g7050.t1</name>
</gene>
<feature type="transmembrane region" description="Helical" evidence="2">
    <location>
        <begin position="20"/>
        <end position="42"/>
    </location>
</feature>
<reference evidence="3 4" key="1">
    <citation type="submission" date="2017-08" db="EMBL/GenBank/DDBJ databases">
        <title>Acidophilic green algal genome provides insights into adaptation to an acidic environment.</title>
        <authorList>
            <person name="Hirooka S."/>
            <person name="Hirose Y."/>
            <person name="Kanesaki Y."/>
            <person name="Higuchi S."/>
            <person name="Fujiwara T."/>
            <person name="Onuma R."/>
            <person name="Era A."/>
            <person name="Ohbayashi R."/>
            <person name="Uzuka A."/>
            <person name="Nozaki H."/>
            <person name="Yoshikawa H."/>
            <person name="Miyagishima S.Y."/>
        </authorList>
    </citation>
    <scope>NUCLEOTIDE SEQUENCE [LARGE SCALE GENOMIC DNA]</scope>
    <source>
        <strain evidence="3 4">NIES-2499</strain>
    </source>
</reference>
<name>A0A250X9P0_9CHLO</name>
<dbReference type="AlphaFoldDB" id="A0A250X9P0"/>
<feature type="compositionally biased region" description="Polar residues" evidence="1">
    <location>
        <begin position="194"/>
        <end position="209"/>
    </location>
</feature>
<feature type="region of interest" description="Disordered" evidence="1">
    <location>
        <begin position="180"/>
        <end position="209"/>
    </location>
</feature>
<evidence type="ECO:0000313" key="4">
    <source>
        <dbReference type="Proteomes" id="UP000232323"/>
    </source>
</evidence>
<feature type="region of interest" description="Disordered" evidence="1">
    <location>
        <begin position="227"/>
        <end position="256"/>
    </location>
</feature>
<keyword evidence="4" id="KW-1185">Reference proteome</keyword>
<accession>A0A250X9P0</accession>
<evidence type="ECO:0000256" key="1">
    <source>
        <dbReference type="SAM" id="MobiDB-lite"/>
    </source>
</evidence>
<feature type="compositionally biased region" description="Polar residues" evidence="1">
    <location>
        <begin position="149"/>
        <end position="165"/>
    </location>
</feature>
<feature type="region of interest" description="Disordered" evidence="1">
    <location>
        <begin position="299"/>
        <end position="328"/>
    </location>
</feature>
<comment type="caution">
    <text evidence="3">The sequence shown here is derived from an EMBL/GenBank/DDBJ whole genome shotgun (WGS) entry which is preliminary data.</text>
</comment>
<organism evidence="3 4">
    <name type="scientific">Chlamydomonas eustigma</name>
    <dbReference type="NCBI Taxonomy" id="1157962"/>
    <lineage>
        <taxon>Eukaryota</taxon>
        <taxon>Viridiplantae</taxon>
        <taxon>Chlorophyta</taxon>
        <taxon>core chlorophytes</taxon>
        <taxon>Chlorophyceae</taxon>
        <taxon>CS clade</taxon>
        <taxon>Chlamydomonadales</taxon>
        <taxon>Chlamydomonadaceae</taxon>
        <taxon>Chlamydomonas</taxon>
    </lineage>
</organism>
<keyword evidence="2" id="KW-1133">Transmembrane helix</keyword>
<keyword evidence="2" id="KW-0812">Transmembrane</keyword>
<sequence length="328" mass="35040">MPSYPTLSEGSSNSSHALLVGLVIPLSVCLAASLGYIGWLLLGTRRTRACDEAGEKLEAGSKGDGENAAPDRRLHVGKGIASMKQQDNPVYGTLRGHKRMAKAFESGHGGYRRECYYDEELEEGNHYCEEDGLEDGTVEVTRASKSRVHTSTLSSNVVTNAQSTKQPQIATRLVIGHAIPGSSNAASSSRRPSDTLTSPTRPGSMASTLKKTEVLNTDDRGVKRFHICNGDGGGPGPATRTTTHKALSAPHKTPAAQSSSIALSTLSRHARAAQYQVAGISRAGICTAHKGNKQIARMVNTNSNTDSPSSDEDSLDVEYNRRQDRRNP</sequence>
<dbReference type="Proteomes" id="UP000232323">
    <property type="component" value="Unassembled WGS sequence"/>
</dbReference>
<proteinExistence type="predicted"/>
<feature type="region of interest" description="Disordered" evidence="1">
    <location>
        <begin position="143"/>
        <end position="165"/>
    </location>
</feature>
<evidence type="ECO:0000256" key="2">
    <source>
        <dbReference type="SAM" id="Phobius"/>
    </source>
</evidence>